<organism evidence="3">
    <name type="scientific">Caenorhabditis brenneri</name>
    <name type="common">Nematode worm</name>
    <dbReference type="NCBI Taxonomy" id="135651"/>
    <lineage>
        <taxon>Eukaryota</taxon>
        <taxon>Metazoa</taxon>
        <taxon>Ecdysozoa</taxon>
        <taxon>Nematoda</taxon>
        <taxon>Chromadorea</taxon>
        <taxon>Rhabditida</taxon>
        <taxon>Rhabditina</taxon>
        <taxon>Rhabditomorpha</taxon>
        <taxon>Rhabditoidea</taxon>
        <taxon>Rhabditidae</taxon>
        <taxon>Peloderinae</taxon>
        <taxon>Caenorhabditis</taxon>
    </lineage>
</organism>
<evidence type="ECO:0000313" key="3">
    <source>
        <dbReference type="Proteomes" id="UP000008068"/>
    </source>
</evidence>
<dbReference type="EMBL" id="GL379800">
    <property type="protein sequence ID" value="EGT35715.1"/>
    <property type="molecule type" value="Genomic_DNA"/>
</dbReference>
<sequence>MEVAKQSDGQLEDPQPVAELESPTQGAVDKEVDGSEGSMEDADQPLAAGNETSELEIRLLPQLTPKLQLRR</sequence>
<keyword evidence="3" id="KW-1185">Reference proteome</keyword>
<dbReference type="InParanoid" id="G0MLQ7"/>
<proteinExistence type="predicted"/>
<protein>
    <submittedName>
        <fullName evidence="2">Uncharacterized protein</fullName>
    </submittedName>
</protein>
<name>G0MLQ7_CAEBE</name>
<gene>
    <name evidence="2" type="ORF">CAEBREN_03814</name>
</gene>
<accession>G0MLQ7</accession>
<evidence type="ECO:0000256" key="1">
    <source>
        <dbReference type="SAM" id="MobiDB-lite"/>
    </source>
</evidence>
<dbReference type="Proteomes" id="UP000008068">
    <property type="component" value="Unassembled WGS sequence"/>
</dbReference>
<dbReference type="HOGENOM" id="CLU_2742299_0_0_1"/>
<evidence type="ECO:0000313" key="2">
    <source>
        <dbReference type="EMBL" id="EGT35715.1"/>
    </source>
</evidence>
<dbReference type="AlphaFoldDB" id="G0MLQ7"/>
<feature type="region of interest" description="Disordered" evidence="1">
    <location>
        <begin position="1"/>
        <end position="71"/>
    </location>
</feature>
<reference evidence="3" key="1">
    <citation type="submission" date="2011-07" db="EMBL/GenBank/DDBJ databases">
        <authorList>
            <consortium name="Caenorhabditis brenneri Sequencing and Analysis Consortium"/>
            <person name="Wilson R.K."/>
        </authorList>
    </citation>
    <scope>NUCLEOTIDE SEQUENCE [LARGE SCALE GENOMIC DNA]</scope>
    <source>
        <strain evidence="3">PB2801</strain>
    </source>
</reference>